<keyword evidence="8" id="KW-1185">Reference proteome</keyword>
<dbReference type="PANTHER" id="PTHR43646">
    <property type="entry name" value="GLYCOSYLTRANSFERASE"/>
    <property type="match status" value="1"/>
</dbReference>
<dbReference type="NCBIfam" id="TIGR04283">
    <property type="entry name" value="glyco_like_mftF"/>
    <property type="match status" value="1"/>
</dbReference>
<dbReference type="AlphaFoldDB" id="A0A0J1BDQ7"/>
<evidence type="ECO:0000256" key="5">
    <source>
        <dbReference type="ARBA" id="ARBA00023136"/>
    </source>
</evidence>
<dbReference type="Proteomes" id="UP000036367">
    <property type="component" value="Unassembled WGS sequence"/>
</dbReference>
<protein>
    <submittedName>
        <fullName evidence="7">Glycosyl transferase, family 2</fullName>
    </submittedName>
</protein>
<dbReference type="PATRIC" id="fig|595434.4.peg.2880"/>
<evidence type="ECO:0000313" key="7">
    <source>
        <dbReference type="EMBL" id="KLU04753.1"/>
    </source>
</evidence>
<name>A0A0J1BDQ7_RHOIS</name>
<evidence type="ECO:0000256" key="1">
    <source>
        <dbReference type="ARBA" id="ARBA00004236"/>
    </source>
</evidence>
<keyword evidence="3" id="KW-0328">Glycosyltransferase</keyword>
<dbReference type="SUPFAM" id="SSF53448">
    <property type="entry name" value="Nucleotide-diphospho-sugar transferases"/>
    <property type="match status" value="1"/>
</dbReference>
<dbReference type="STRING" id="595434.RISK_003021"/>
<dbReference type="OrthoDB" id="9806525at2"/>
<gene>
    <name evidence="7" type="ORF">RISK_003021</name>
</gene>
<dbReference type="InterPro" id="IPR001173">
    <property type="entry name" value="Glyco_trans_2-like"/>
</dbReference>
<evidence type="ECO:0000259" key="6">
    <source>
        <dbReference type="Pfam" id="PF00535"/>
    </source>
</evidence>
<dbReference type="EMBL" id="LECT01000025">
    <property type="protein sequence ID" value="KLU04753.1"/>
    <property type="molecule type" value="Genomic_DNA"/>
</dbReference>
<keyword evidence="2" id="KW-1003">Cell membrane</keyword>
<accession>A0A0J1BDQ7</accession>
<dbReference type="Pfam" id="PF00535">
    <property type="entry name" value="Glycos_transf_2"/>
    <property type="match status" value="1"/>
</dbReference>
<dbReference type="InterPro" id="IPR029044">
    <property type="entry name" value="Nucleotide-diphossugar_trans"/>
</dbReference>
<comment type="caution">
    <text evidence="7">The sequence shown here is derived from an EMBL/GenBank/DDBJ whole genome shotgun (WGS) entry which is preliminary data.</text>
</comment>
<evidence type="ECO:0000256" key="3">
    <source>
        <dbReference type="ARBA" id="ARBA00022676"/>
    </source>
</evidence>
<keyword evidence="5" id="KW-0472">Membrane</keyword>
<evidence type="ECO:0000313" key="8">
    <source>
        <dbReference type="Proteomes" id="UP000036367"/>
    </source>
</evidence>
<dbReference type="Gene3D" id="3.90.550.10">
    <property type="entry name" value="Spore Coat Polysaccharide Biosynthesis Protein SpsA, Chain A"/>
    <property type="match status" value="1"/>
</dbReference>
<reference evidence="7" key="1">
    <citation type="submission" date="2015-05" db="EMBL/GenBank/DDBJ databases">
        <title>Permanent draft genome of Rhodopirellula islandicus K833.</title>
        <authorList>
            <person name="Kizina J."/>
            <person name="Richter M."/>
            <person name="Glockner F.O."/>
            <person name="Harder J."/>
        </authorList>
    </citation>
    <scope>NUCLEOTIDE SEQUENCE [LARGE SCALE GENOMIC DNA]</scope>
    <source>
        <strain evidence="7">K833</strain>
    </source>
</reference>
<feature type="domain" description="Glycosyltransferase 2-like" evidence="6">
    <location>
        <begin position="4"/>
        <end position="113"/>
    </location>
</feature>
<dbReference type="CDD" id="cd02522">
    <property type="entry name" value="GT_2_like_a"/>
    <property type="match status" value="1"/>
</dbReference>
<dbReference type="GO" id="GO:0016757">
    <property type="term" value="F:glycosyltransferase activity"/>
    <property type="evidence" value="ECO:0007669"/>
    <property type="project" value="UniProtKB-KW"/>
</dbReference>
<keyword evidence="4 7" id="KW-0808">Transferase</keyword>
<dbReference type="RefSeq" id="WP_047814602.1">
    <property type="nucleotide sequence ID" value="NZ_LECT01000025.1"/>
</dbReference>
<evidence type="ECO:0000256" key="4">
    <source>
        <dbReference type="ARBA" id="ARBA00022679"/>
    </source>
</evidence>
<comment type="subcellular location">
    <subcellularLocation>
        <location evidence="1">Cell membrane</location>
    </subcellularLocation>
</comment>
<sequence length="238" mass="26868">MKVSVVVPTWNEADNIEPCLASILSGGESGRSVSETGEAEGRVAEVIVADGGSRDSTVMLVEAMQDVRVRVIQSLPGRGEQLATGAELATGEMLLFLHADNRLPLNWWAQLREADWPAWGGFYQRIDHPAWRYRMLEWGNAWRGRVRSNLFGDQAIFVHRDLYERVGGFERVALMEDVMLSAKLRAHCPATLLPGPVQVDARRWQRRGVVRQTLLNWQIQREFSKGASPEDLRRVYDG</sequence>
<evidence type="ECO:0000256" key="2">
    <source>
        <dbReference type="ARBA" id="ARBA00022475"/>
    </source>
</evidence>
<proteinExistence type="predicted"/>
<organism evidence="7 8">
    <name type="scientific">Rhodopirellula islandica</name>
    <dbReference type="NCBI Taxonomy" id="595434"/>
    <lineage>
        <taxon>Bacteria</taxon>
        <taxon>Pseudomonadati</taxon>
        <taxon>Planctomycetota</taxon>
        <taxon>Planctomycetia</taxon>
        <taxon>Pirellulales</taxon>
        <taxon>Pirellulaceae</taxon>
        <taxon>Rhodopirellula</taxon>
    </lineage>
</organism>
<dbReference type="GO" id="GO:0005886">
    <property type="term" value="C:plasma membrane"/>
    <property type="evidence" value="ECO:0007669"/>
    <property type="project" value="UniProtKB-SubCell"/>
</dbReference>
<dbReference type="InterPro" id="IPR026461">
    <property type="entry name" value="Trfase_2_rSAM/seldom_assoc"/>
</dbReference>
<dbReference type="PANTHER" id="PTHR43646:SF2">
    <property type="entry name" value="GLYCOSYLTRANSFERASE 2-LIKE DOMAIN-CONTAINING PROTEIN"/>
    <property type="match status" value="1"/>
</dbReference>